<dbReference type="EMBL" id="UPHP01000012">
    <property type="protein sequence ID" value="VBA33890.1"/>
    <property type="molecule type" value="Genomic_DNA"/>
</dbReference>
<proteinExistence type="predicted"/>
<keyword evidence="2" id="KW-1185">Reference proteome</keyword>
<accession>A0A498PPU2</accession>
<name>A0A498PPU2_9MYCO</name>
<evidence type="ECO:0000313" key="2">
    <source>
        <dbReference type="Proteomes" id="UP000273307"/>
    </source>
</evidence>
<sequence length="29" mass="3221">MIYVAYELLFGEVEMTCASAFFVTGDLAE</sequence>
<dbReference type="Proteomes" id="UP000273307">
    <property type="component" value="Unassembled WGS sequence"/>
</dbReference>
<organism evidence="1 2">
    <name type="scientific">Mycobacterium attenuatum</name>
    <dbReference type="NCBI Taxonomy" id="2341086"/>
    <lineage>
        <taxon>Bacteria</taxon>
        <taxon>Bacillati</taxon>
        <taxon>Actinomycetota</taxon>
        <taxon>Actinomycetes</taxon>
        <taxon>Mycobacteriales</taxon>
        <taxon>Mycobacteriaceae</taxon>
        <taxon>Mycobacterium</taxon>
    </lineage>
</organism>
<evidence type="ECO:0000313" key="1">
    <source>
        <dbReference type="EMBL" id="VBA33890.1"/>
    </source>
</evidence>
<gene>
    <name evidence="1" type="ORF">LAUMK136_00533</name>
</gene>
<protein>
    <submittedName>
        <fullName evidence="1">Uncharacterized protein</fullName>
    </submittedName>
</protein>
<reference evidence="1 2" key="1">
    <citation type="submission" date="2018-09" db="EMBL/GenBank/DDBJ databases">
        <authorList>
            <person name="Tagini F."/>
        </authorList>
    </citation>
    <scope>NUCLEOTIDE SEQUENCE [LARGE SCALE GENOMIC DNA]</scope>
    <source>
        <strain evidence="1 2">MK136</strain>
    </source>
</reference>
<dbReference type="AlphaFoldDB" id="A0A498PPU2"/>